<reference evidence="2" key="1">
    <citation type="journal article" date="2022" name="Int. J. Syst. Evol. Microbiol.">
        <title>Anaeromyxobacter oryzae sp. nov., Anaeromyxobacter diazotrophicus sp. nov. and Anaeromyxobacter paludicola sp. nov., isolated from paddy soils.</title>
        <authorList>
            <person name="Itoh H."/>
            <person name="Xu Z."/>
            <person name="Mise K."/>
            <person name="Masuda Y."/>
            <person name="Ushijima N."/>
            <person name="Hayakawa C."/>
            <person name="Shiratori Y."/>
            <person name="Senoo K."/>
        </authorList>
    </citation>
    <scope>NUCLEOTIDE SEQUENCE [LARGE SCALE GENOMIC DNA]</scope>
    <source>
        <strain evidence="2">Red630</strain>
    </source>
</reference>
<evidence type="ECO:0000313" key="1">
    <source>
        <dbReference type="EMBL" id="BDG07014.1"/>
    </source>
</evidence>
<dbReference type="SUPFAM" id="SSF46785">
    <property type="entry name" value="Winged helix' DNA-binding domain"/>
    <property type="match status" value="1"/>
</dbReference>
<proteinExistence type="predicted"/>
<dbReference type="InterPro" id="IPR036388">
    <property type="entry name" value="WH-like_DNA-bd_sf"/>
</dbReference>
<keyword evidence="2" id="KW-1185">Reference proteome</keyword>
<dbReference type="Gene3D" id="1.10.10.10">
    <property type="entry name" value="Winged helix-like DNA-binding domain superfamily/Winged helix DNA-binding domain"/>
    <property type="match status" value="1"/>
</dbReference>
<dbReference type="EMBL" id="AP025592">
    <property type="protein sequence ID" value="BDG07014.1"/>
    <property type="molecule type" value="Genomic_DNA"/>
</dbReference>
<dbReference type="InterPro" id="IPR036390">
    <property type="entry name" value="WH_DNA-bd_sf"/>
</dbReference>
<dbReference type="NCBIfam" id="TIGR00738">
    <property type="entry name" value="rrf2_super"/>
    <property type="match status" value="1"/>
</dbReference>
<sequence length="162" mass="17715">MQHVLRISRKIDYGLRAMIYLSSIPKGSVVPFREIARQMCVPEDFLAKILKTLVDEELVKSTRGPHGGYCLARDASEVSFLDVIEAVEGPIALNVCLDGDDACGHSESCTMVSVWRQGQEKMLDVYRQAKLSELAFKPDLAGQIGLVQLGGPVAPQTEPVAD</sequence>
<dbReference type="PANTHER" id="PTHR33221">
    <property type="entry name" value="WINGED HELIX-TURN-HELIX TRANSCRIPTIONAL REGULATOR, RRF2 FAMILY"/>
    <property type="match status" value="1"/>
</dbReference>
<evidence type="ECO:0000313" key="2">
    <source>
        <dbReference type="Proteomes" id="UP001162734"/>
    </source>
</evidence>
<dbReference type="InterPro" id="IPR000944">
    <property type="entry name" value="Tscrpt_reg_Rrf2"/>
</dbReference>
<protein>
    <submittedName>
        <fullName evidence="1">Rrf2 family transcriptional regulator</fullName>
    </submittedName>
</protein>
<dbReference type="Proteomes" id="UP001162734">
    <property type="component" value="Chromosome"/>
</dbReference>
<dbReference type="RefSeq" id="WP_248343594.1">
    <property type="nucleotide sequence ID" value="NZ_AP025592.1"/>
</dbReference>
<dbReference type="PANTHER" id="PTHR33221:SF2">
    <property type="entry name" value="TRANSCRIPTIONAL REGULATOR"/>
    <property type="match status" value="1"/>
</dbReference>
<organism evidence="1 2">
    <name type="scientific">Anaeromyxobacter paludicola</name>
    <dbReference type="NCBI Taxonomy" id="2918171"/>
    <lineage>
        <taxon>Bacteria</taxon>
        <taxon>Pseudomonadati</taxon>
        <taxon>Myxococcota</taxon>
        <taxon>Myxococcia</taxon>
        <taxon>Myxococcales</taxon>
        <taxon>Cystobacterineae</taxon>
        <taxon>Anaeromyxobacteraceae</taxon>
        <taxon>Anaeromyxobacter</taxon>
    </lineage>
</organism>
<dbReference type="PROSITE" id="PS51197">
    <property type="entry name" value="HTH_RRF2_2"/>
    <property type="match status" value="1"/>
</dbReference>
<gene>
    <name evidence="1" type="ORF">AMPC_01270</name>
</gene>
<dbReference type="Pfam" id="PF02082">
    <property type="entry name" value="Rrf2"/>
    <property type="match status" value="1"/>
</dbReference>
<accession>A0ABM7X5C5</accession>
<name>A0ABM7X5C5_9BACT</name>